<dbReference type="Proteomes" id="UP000240010">
    <property type="component" value="Unassembled WGS sequence"/>
</dbReference>
<protein>
    <submittedName>
        <fullName evidence="1">Uncharacterized protein</fullName>
    </submittedName>
</protein>
<organism evidence="1 2">
    <name type="scientific">Methylobacter tundripaludum</name>
    <dbReference type="NCBI Taxonomy" id="173365"/>
    <lineage>
        <taxon>Bacteria</taxon>
        <taxon>Pseudomonadati</taxon>
        <taxon>Pseudomonadota</taxon>
        <taxon>Gammaproteobacteria</taxon>
        <taxon>Methylococcales</taxon>
        <taxon>Methylococcaceae</taxon>
        <taxon>Methylobacter</taxon>
    </lineage>
</organism>
<comment type="caution">
    <text evidence="1">The sequence shown here is derived from an EMBL/GenBank/DDBJ whole genome shotgun (WGS) entry which is preliminary data.</text>
</comment>
<evidence type="ECO:0000313" key="1">
    <source>
        <dbReference type="EMBL" id="PPK76730.1"/>
    </source>
</evidence>
<reference evidence="1 2" key="1">
    <citation type="submission" date="2018-02" db="EMBL/GenBank/DDBJ databases">
        <title>Subsurface microbial communities from deep shales in Ohio and West Virginia, USA.</title>
        <authorList>
            <person name="Wrighton K."/>
        </authorList>
    </citation>
    <scope>NUCLEOTIDE SEQUENCE [LARGE SCALE GENOMIC DNA]</scope>
    <source>
        <strain evidence="1 2">OWC-DMM</strain>
    </source>
</reference>
<dbReference type="AlphaFoldDB" id="A0A2S6HGZ6"/>
<sequence>MTADIEFTSETLDILKKERQTHPIPLVRRRLEALWLKSRGLPNNKIALLVGIYEGTLRDYFQLYQQSGVWGLKNLYFCFG</sequence>
<proteinExistence type="predicted"/>
<gene>
    <name evidence="1" type="ORF">B0F87_103337</name>
</gene>
<dbReference type="Pfam" id="PF13384">
    <property type="entry name" value="HTH_23"/>
    <property type="match status" value="1"/>
</dbReference>
<evidence type="ECO:0000313" key="2">
    <source>
        <dbReference type="Proteomes" id="UP000240010"/>
    </source>
</evidence>
<name>A0A2S6HGZ6_9GAMM</name>
<dbReference type="RefSeq" id="WP_104428387.1">
    <property type="nucleotide sequence ID" value="NZ_PTIZ01000003.1"/>
</dbReference>
<dbReference type="EMBL" id="PTIZ01000003">
    <property type="protein sequence ID" value="PPK76730.1"/>
    <property type="molecule type" value="Genomic_DNA"/>
</dbReference>
<accession>A0A2S6HGZ6</accession>